<evidence type="ECO:0000256" key="1">
    <source>
        <dbReference type="SAM" id="Phobius"/>
    </source>
</evidence>
<keyword evidence="3" id="KW-1185">Reference proteome</keyword>
<reference evidence="2 3" key="1">
    <citation type="submission" date="2024-03" db="EMBL/GenBank/DDBJ databases">
        <title>Rhodococcus navarretei sp. nov. and Pseudarthrobacter quantumdoti sp. nov., two new species with the ability to biosynthesize Quantum Dots isolated from soil samples at Union Glacier, Antarctica.</title>
        <authorList>
            <person name="Vargas M."/>
        </authorList>
    </citation>
    <scope>NUCLEOTIDE SEQUENCE [LARGE SCALE GENOMIC DNA]</scope>
    <source>
        <strain evidence="2 3">RC-2-3</strain>
    </source>
</reference>
<dbReference type="RefSeq" id="WP_406633621.1">
    <property type="nucleotide sequence ID" value="NZ_CP148033.1"/>
</dbReference>
<accession>A0ABZ2R9N1</accession>
<name>A0ABZ2R9N1_9MICC</name>
<keyword evidence="1" id="KW-0812">Transmembrane</keyword>
<keyword evidence="1" id="KW-0472">Membrane</keyword>
<proteinExistence type="predicted"/>
<sequence length="400" mass="43696">MVLFADLLSGSTWPFGGASWPAVEPAKWYDISRSAIAMVGLVGLGGGAIIAYRRQRVTEYRQDLEQQRHDFEVNKYSDSGSADLHARFESAAEQLGHEKAAVRLAGVYSMVAVSEGWLARGDKRQQRVCVDVLCAYLRMPYDPDTASQGEKEVRLTLLSILRQKLLSEEDPATWCRIPLDFTGATFDGGSLSGARFFSTVKFDSAKFAGNGLSFDAATFLAGQVSFARARFIEGTVSFSKAKFSGGFVDFGSAALRGGVVSFHGAELKSERLSFMRTSIDGGGIEFTQMQFLGGRAEFRLLHDRGFVTFDEATFAGGEVDFDSSKFQGGSIRFRDSAFNGTSVDLSKVIIREGSQFDFERPSSWNVPPIVPWGDGPVSLRSDVYPEVWPPVVGSFSPSQS</sequence>
<feature type="transmembrane region" description="Helical" evidence="1">
    <location>
        <begin position="31"/>
        <end position="52"/>
    </location>
</feature>
<evidence type="ECO:0008006" key="4">
    <source>
        <dbReference type="Google" id="ProtNLM"/>
    </source>
</evidence>
<evidence type="ECO:0000313" key="2">
    <source>
        <dbReference type="EMBL" id="WXK92148.1"/>
    </source>
</evidence>
<dbReference type="Proteomes" id="UP001623384">
    <property type="component" value="Chromosome"/>
</dbReference>
<organism evidence="2 3">
    <name type="scientific">Pseudarthrobacter quantipunctorum</name>
    <dbReference type="NCBI Taxonomy" id="3128980"/>
    <lineage>
        <taxon>Bacteria</taxon>
        <taxon>Bacillati</taxon>
        <taxon>Actinomycetota</taxon>
        <taxon>Actinomycetes</taxon>
        <taxon>Micrococcales</taxon>
        <taxon>Micrococcaceae</taxon>
        <taxon>Pseudarthrobacter</taxon>
    </lineage>
</organism>
<keyword evidence="1" id="KW-1133">Transmembrane helix</keyword>
<dbReference type="EMBL" id="CP148033">
    <property type="protein sequence ID" value="WXK92148.1"/>
    <property type="molecule type" value="Genomic_DNA"/>
</dbReference>
<evidence type="ECO:0000313" key="3">
    <source>
        <dbReference type="Proteomes" id="UP001623384"/>
    </source>
</evidence>
<protein>
    <recommendedName>
        <fullName evidence="4">Pentapeptide repeat-containing protein</fullName>
    </recommendedName>
</protein>
<gene>
    <name evidence="2" type="ORF">WHH00_13795</name>
</gene>